<dbReference type="AlphaFoldDB" id="W0LL18"/>
<protein>
    <submittedName>
        <fullName evidence="1">Uncharacterized protein</fullName>
    </submittedName>
</protein>
<reference evidence="1 2" key="1">
    <citation type="submission" date="2014-01" db="EMBL/GenBank/DDBJ databases">
        <title>Isolation of Serratia multitudinisentens RB-25 from Ex-Landfill site.</title>
        <authorList>
            <person name="Robson E.H.J."/>
        </authorList>
    </citation>
    <scope>NUCLEOTIDE SEQUENCE [LARGE SCALE GENOMIC DNA]</scope>
    <source>
        <strain evidence="1 2">RB-25</strain>
    </source>
</reference>
<evidence type="ECO:0000313" key="2">
    <source>
        <dbReference type="Proteomes" id="UP000019030"/>
    </source>
</evidence>
<name>W0LL18_9GAMM</name>
<gene>
    <name evidence="1" type="ORF">Z042_07410</name>
</gene>
<keyword evidence="2" id="KW-1185">Reference proteome</keyword>
<evidence type="ECO:0000313" key="1">
    <source>
        <dbReference type="EMBL" id="AHG22695.1"/>
    </source>
</evidence>
<accession>W0LL18</accession>
<dbReference type="Proteomes" id="UP000019030">
    <property type="component" value="Chromosome"/>
</dbReference>
<proteinExistence type="predicted"/>
<dbReference type="EMBL" id="CP007044">
    <property type="protein sequence ID" value="AHG22695.1"/>
    <property type="molecule type" value="Genomic_DNA"/>
</dbReference>
<dbReference type="PATRIC" id="fig|1441930.4.peg.1477"/>
<sequence>MATVPIDPQASVPTVLLASDVLLAAQTKDAREEVDTEGHAPLLAVVRTEEETRAIEASLALLLPAAAENESDEKDIFF</sequence>
<organism evidence="1 2">
    <name type="scientific">Chania multitudinisentens RB-25</name>
    <dbReference type="NCBI Taxonomy" id="1441930"/>
    <lineage>
        <taxon>Bacteria</taxon>
        <taxon>Pseudomonadati</taxon>
        <taxon>Pseudomonadota</taxon>
        <taxon>Gammaproteobacteria</taxon>
        <taxon>Enterobacterales</taxon>
        <taxon>Yersiniaceae</taxon>
        <taxon>Chania</taxon>
    </lineage>
</organism>
<reference evidence="1 2" key="2">
    <citation type="submission" date="2015-03" db="EMBL/GenBank/DDBJ databases">
        <authorList>
            <person name="Chan K.-G."/>
        </authorList>
    </citation>
    <scope>NUCLEOTIDE SEQUENCE [LARGE SCALE GENOMIC DNA]</scope>
    <source>
        <strain evidence="1 2">RB-25</strain>
    </source>
</reference>
<dbReference type="HOGENOM" id="CLU_2620064_0_0_6"/>
<dbReference type="KEGG" id="sfo:Z042_07410"/>